<dbReference type="PANTHER" id="PTHR40053">
    <property type="entry name" value="SPORULATION-CONTROL PROTEIN SPO0M"/>
    <property type="match status" value="1"/>
</dbReference>
<accession>A0A2S9PRH5</accession>
<dbReference type="AlphaFoldDB" id="A0A2S9PRH5"/>
<reference evidence="1 2" key="1">
    <citation type="submission" date="2018-03" db="EMBL/GenBank/DDBJ databases">
        <title>Novel Streptomyces sp. from soil.</title>
        <authorList>
            <person name="Tan G.Y.A."/>
            <person name="Lee Z.Y."/>
        </authorList>
    </citation>
    <scope>NUCLEOTIDE SEQUENCE [LARGE SCALE GENOMIC DNA]</scope>
    <source>
        <strain evidence="1 2">ST5x</strain>
    </source>
</reference>
<gene>
    <name evidence="1" type="ORF">C6N75_22530</name>
</gene>
<sequence>MAFRKFLSALGVNAPEVETVVDTPAVRPGERLDCTVTVRGGGADVDVERLRLDLVVRAEDREADGSTAWRNPYPVAVRDLGAFRLPAGETLIRKVSFEVPWEMPLTRARGIALRGAHAAVRTELAVDGAVDKGDFDRVEVHGLPAHDALFDAFEELGFALHETEVKIGEWTAVMEDRRTSPWWQEVDFFFPAAYGRGRTELEAVFVPRPDAVDVHPGGYPPLTLAYAELDQAGWTAAVDACVRRHWR</sequence>
<evidence type="ECO:0008006" key="3">
    <source>
        <dbReference type="Google" id="ProtNLM"/>
    </source>
</evidence>
<name>A0A2S9PRH5_9ACTN</name>
<organism evidence="1 2">
    <name type="scientific">Streptomyces solincola</name>
    <dbReference type="NCBI Taxonomy" id="2100817"/>
    <lineage>
        <taxon>Bacteria</taxon>
        <taxon>Bacillati</taxon>
        <taxon>Actinomycetota</taxon>
        <taxon>Actinomycetes</taxon>
        <taxon>Kitasatosporales</taxon>
        <taxon>Streptomycetaceae</taxon>
        <taxon>Streptomyces</taxon>
    </lineage>
</organism>
<dbReference type="PANTHER" id="PTHR40053:SF1">
    <property type="entry name" value="SPORULATION-CONTROL PROTEIN SPO0M"/>
    <property type="match status" value="1"/>
</dbReference>
<dbReference type="RefSeq" id="WP_105870725.1">
    <property type="nucleotide sequence ID" value="NZ_PVLV01000387.1"/>
</dbReference>
<dbReference type="EMBL" id="PVLV01000387">
    <property type="protein sequence ID" value="PRH77019.1"/>
    <property type="molecule type" value="Genomic_DNA"/>
</dbReference>
<protein>
    <recommendedName>
        <fullName evidence="3">Sporulation protein</fullName>
    </recommendedName>
</protein>
<comment type="caution">
    <text evidence="1">The sequence shown here is derived from an EMBL/GenBank/DDBJ whole genome shotgun (WGS) entry which is preliminary data.</text>
</comment>
<dbReference type="Proteomes" id="UP000239322">
    <property type="component" value="Unassembled WGS sequence"/>
</dbReference>
<keyword evidence="2" id="KW-1185">Reference proteome</keyword>
<proteinExistence type="predicted"/>
<dbReference type="OrthoDB" id="3431481at2"/>
<dbReference type="InterPro" id="IPR009776">
    <property type="entry name" value="Spore_0_M"/>
</dbReference>
<evidence type="ECO:0000313" key="2">
    <source>
        <dbReference type="Proteomes" id="UP000239322"/>
    </source>
</evidence>
<dbReference type="Pfam" id="PF07070">
    <property type="entry name" value="Spo0M"/>
    <property type="match status" value="1"/>
</dbReference>
<evidence type="ECO:0000313" key="1">
    <source>
        <dbReference type="EMBL" id="PRH77019.1"/>
    </source>
</evidence>